<comment type="similarity">
    <text evidence="2">Belongs to the CpxP/Spy family.</text>
</comment>
<accession>A0A4S4B0M9</accession>
<dbReference type="EMBL" id="SSOD01000001">
    <property type="protein sequence ID" value="THF65194.1"/>
    <property type="molecule type" value="Genomic_DNA"/>
</dbReference>
<dbReference type="OrthoDB" id="8928345at2"/>
<feature type="region of interest" description="Disordered" evidence="5">
    <location>
        <begin position="188"/>
        <end position="218"/>
    </location>
</feature>
<dbReference type="InterPro" id="IPR025961">
    <property type="entry name" value="Metal_resist"/>
</dbReference>
<proteinExistence type="inferred from homology"/>
<dbReference type="CDD" id="cd09916">
    <property type="entry name" value="CpxP_like"/>
    <property type="match status" value="1"/>
</dbReference>
<evidence type="ECO:0000256" key="5">
    <source>
        <dbReference type="SAM" id="MobiDB-lite"/>
    </source>
</evidence>
<keyword evidence="4" id="KW-0574">Periplasm</keyword>
<dbReference type="InterPro" id="IPR012899">
    <property type="entry name" value="LTXXQ"/>
</dbReference>
<dbReference type="GO" id="GO:0030288">
    <property type="term" value="C:outer membrane-bounded periplasmic space"/>
    <property type="evidence" value="ECO:0007669"/>
    <property type="project" value="TreeGrafter"/>
</dbReference>
<sequence length="218" mass="23460">MDFMPPIIGQARRAEPCPFTRFYAAATALDGSRGENPPGAAFPGRRMTSYRNDTMPKYLRPPLHWLAAALSVALLGAGPAAAFGPQPGPEGAFEAPFQAPPHFVRLPDLSEAQQDQLFELTHAQAPRLRQLQREISATREALRALAGAETFDAAKARTLADRHGRAVAALQLAHAELEARSRAVLTPEQRRALAAASAAHDQARDDRGGPRGAPPQRP</sequence>
<dbReference type="GO" id="GO:0051082">
    <property type="term" value="F:unfolded protein binding"/>
    <property type="evidence" value="ECO:0007669"/>
    <property type="project" value="TreeGrafter"/>
</dbReference>
<evidence type="ECO:0000256" key="4">
    <source>
        <dbReference type="ARBA" id="ARBA00022764"/>
    </source>
</evidence>
<dbReference type="Proteomes" id="UP000307956">
    <property type="component" value="Unassembled WGS sequence"/>
</dbReference>
<evidence type="ECO:0000313" key="6">
    <source>
        <dbReference type="EMBL" id="THF65194.1"/>
    </source>
</evidence>
<keyword evidence="7" id="KW-1185">Reference proteome</keyword>
<dbReference type="Pfam" id="PF13801">
    <property type="entry name" value="Metal_resist"/>
    <property type="match status" value="1"/>
</dbReference>
<gene>
    <name evidence="6" type="ORF">E6O51_00920</name>
</gene>
<dbReference type="Gene3D" id="1.20.120.1490">
    <property type="match status" value="1"/>
</dbReference>
<comment type="subcellular location">
    <subcellularLocation>
        <location evidence="1">Periplasm</location>
    </subcellularLocation>
</comment>
<reference evidence="6 7" key="1">
    <citation type="submission" date="2019-04" db="EMBL/GenBank/DDBJ databases">
        <title>Azoarcus rhizosphaerae sp. nov. isolated from rhizosphere of Ficus religiosa.</title>
        <authorList>
            <person name="Lin S.-Y."/>
            <person name="Hameed A."/>
            <person name="Hsu Y.-H."/>
            <person name="Young C.-C."/>
        </authorList>
    </citation>
    <scope>NUCLEOTIDE SEQUENCE [LARGE SCALE GENOMIC DNA]</scope>
    <source>
        <strain evidence="6 7">CC-YHH848</strain>
    </source>
</reference>
<dbReference type="PANTHER" id="PTHR38102">
    <property type="entry name" value="PERIPLASMIC CHAPERONE SPY"/>
    <property type="match status" value="1"/>
</dbReference>
<evidence type="ECO:0000256" key="2">
    <source>
        <dbReference type="ARBA" id="ARBA00008441"/>
    </source>
</evidence>
<keyword evidence="3" id="KW-0732">Signal</keyword>
<comment type="caution">
    <text evidence="6">The sequence shown here is derived from an EMBL/GenBank/DDBJ whole genome shotgun (WGS) entry which is preliminary data.</text>
</comment>
<organism evidence="6 7">
    <name type="scientific">Pseudothauera rhizosphaerae</name>
    <dbReference type="NCBI Taxonomy" id="2565932"/>
    <lineage>
        <taxon>Bacteria</taxon>
        <taxon>Pseudomonadati</taxon>
        <taxon>Pseudomonadota</taxon>
        <taxon>Betaproteobacteria</taxon>
        <taxon>Rhodocyclales</taxon>
        <taxon>Zoogloeaceae</taxon>
        <taxon>Pseudothauera</taxon>
    </lineage>
</organism>
<dbReference type="PANTHER" id="PTHR38102:SF1">
    <property type="entry name" value="PERIPLASMIC CHAPERONE SPY"/>
    <property type="match status" value="1"/>
</dbReference>
<evidence type="ECO:0000256" key="3">
    <source>
        <dbReference type="ARBA" id="ARBA00022729"/>
    </source>
</evidence>
<evidence type="ECO:0000256" key="1">
    <source>
        <dbReference type="ARBA" id="ARBA00004418"/>
    </source>
</evidence>
<dbReference type="AlphaFoldDB" id="A0A4S4B0M9"/>
<evidence type="ECO:0000313" key="7">
    <source>
        <dbReference type="Proteomes" id="UP000307956"/>
    </source>
</evidence>
<protein>
    <submittedName>
        <fullName evidence="6">Periplasmic heavy metal sensor</fullName>
    </submittedName>
</protein>
<dbReference type="InterPro" id="IPR052211">
    <property type="entry name" value="Cpx_auxiliary_protein"/>
</dbReference>
<name>A0A4S4B0M9_9RHOO</name>